<dbReference type="AlphaFoldDB" id="A0A3Q9BM03"/>
<dbReference type="PROSITE" id="PS51257">
    <property type="entry name" value="PROKAR_LIPOPROTEIN"/>
    <property type="match status" value="1"/>
</dbReference>
<dbReference type="Pfam" id="PF10646">
    <property type="entry name" value="Germane"/>
    <property type="match status" value="1"/>
</dbReference>
<sequence length="373" mass="41203">MKKNRLLVVGLLALFVTGCTNTDQDADSSSEVMSSEVNSESSSEESSSMPESEESSSEEETASIGDYFPFMESIYSSYLGDGIEYSSYELYPQYIEENRIQYVEKNSGTNIVTVLEYTDGQLVEKFVRPETYFRENMLDKTSENAGNILLQEPLEVGNNWENPSGGTVEITAVDVDVETPLGVFPSIEVTTTEENSINIRYYSIGVGLVKEVATDTEGSYEVTSTLEEQTEETPEAATIKVFFPDANAMGIETADVSVAFFTNDVTRETMTELLRQVPDVEYGRLIPEDASINSMYLNEDGRVYVDFSQELVANMNAGSSGESLLLQGIVNTIGTYYGVEEVVLTIEGAPYESGHYSMQEDESFKVDMEGVAE</sequence>
<gene>
    <name evidence="4" type="ORF">EJN90_06440</name>
</gene>
<proteinExistence type="predicted"/>
<feature type="region of interest" description="Disordered" evidence="1">
    <location>
        <begin position="23"/>
        <end position="61"/>
    </location>
</feature>
<keyword evidence="2" id="KW-0732">Signal</keyword>
<keyword evidence="5" id="KW-1185">Reference proteome</keyword>
<evidence type="ECO:0000313" key="5">
    <source>
        <dbReference type="Proteomes" id="UP000273326"/>
    </source>
</evidence>
<dbReference type="RefSeq" id="WP_126109592.1">
    <property type="nucleotide sequence ID" value="NZ_CP034465.1"/>
</dbReference>
<evidence type="ECO:0000313" key="4">
    <source>
        <dbReference type="EMBL" id="AZP04307.1"/>
    </source>
</evidence>
<evidence type="ECO:0000256" key="1">
    <source>
        <dbReference type="SAM" id="MobiDB-lite"/>
    </source>
</evidence>
<evidence type="ECO:0000256" key="2">
    <source>
        <dbReference type="SAM" id="SignalP"/>
    </source>
</evidence>
<feature type="compositionally biased region" description="Low complexity" evidence="1">
    <location>
        <begin position="29"/>
        <end position="50"/>
    </location>
</feature>
<dbReference type="InterPro" id="IPR019606">
    <property type="entry name" value="GerMN"/>
</dbReference>
<dbReference type="Proteomes" id="UP000273326">
    <property type="component" value="Chromosome"/>
</dbReference>
<feature type="chain" id="PRO_5038451158" description="GerMN domain-containing protein" evidence="2">
    <location>
        <begin position="23"/>
        <end position="373"/>
    </location>
</feature>
<name>A0A3Q9BM03_9LACT</name>
<protein>
    <recommendedName>
        <fullName evidence="3">GerMN domain-containing protein</fullName>
    </recommendedName>
</protein>
<dbReference type="SMART" id="SM00909">
    <property type="entry name" value="Germane"/>
    <property type="match status" value="1"/>
</dbReference>
<accession>A0A3Q9BM03</accession>
<dbReference type="EMBL" id="CP034465">
    <property type="protein sequence ID" value="AZP04307.1"/>
    <property type="molecule type" value="Genomic_DNA"/>
</dbReference>
<evidence type="ECO:0000259" key="3">
    <source>
        <dbReference type="SMART" id="SM00909"/>
    </source>
</evidence>
<feature type="domain" description="GerMN" evidence="3">
    <location>
        <begin position="266"/>
        <end position="355"/>
    </location>
</feature>
<reference evidence="5" key="1">
    <citation type="submission" date="2018-12" db="EMBL/GenBank/DDBJ databases">
        <title>Complete genome sequencing of Jeotgalibaca sp. H21T32.</title>
        <authorList>
            <person name="Bae J.-W."/>
            <person name="Lee S.-Y."/>
        </authorList>
    </citation>
    <scope>NUCLEOTIDE SEQUENCE [LARGE SCALE GENOMIC DNA]</scope>
    <source>
        <strain evidence="5">H21T32</strain>
    </source>
</reference>
<feature type="signal peptide" evidence="2">
    <location>
        <begin position="1"/>
        <end position="22"/>
    </location>
</feature>
<organism evidence="4 5">
    <name type="scientific">Jeotgalibaca ciconiae</name>
    <dbReference type="NCBI Taxonomy" id="2496265"/>
    <lineage>
        <taxon>Bacteria</taxon>
        <taxon>Bacillati</taxon>
        <taxon>Bacillota</taxon>
        <taxon>Bacilli</taxon>
        <taxon>Lactobacillales</taxon>
        <taxon>Carnobacteriaceae</taxon>
        <taxon>Jeotgalibaca</taxon>
    </lineage>
</organism>
<dbReference type="KEGG" id="jeh:EJN90_06440"/>
<dbReference type="OrthoDB" id="1683231at2"/>
<feature type="compositionally biased region" description="Acidic residues" evidence="1">
    <location>
        <begin position="51"/>
        <end position="61"/>
    </location>
</feature>